<accession>A0ABQ6NLW0</accession>
<dbReference type="EMBL" id="BTCL01000006">
    <property type="protein sequence ID" value="GMK45217.1"/>
    <property type="molecule type" value="Genomic_DNA"/>
</dbReference>
<evidence type="ECO:0000313" key="2">
    <source>
        <dbReference type="Proteomes" id="UP001285921"/>
    </source>
</evidence>
<evidence type="ECO:0008006" key="3">
    <source>
        <dbReference type="Google" id="ProtNLM"/>
    </source>
</evidence>
<name>A0ABQ6NLW0_9BACL</name>
<organism evidence="1 2">
    <name type="scientific">Paenibacillus glycanilyticus</name>
    <dbReference type="NCBI Taxonomy" id="126569"/>
    <lineage>
        <taxon>Bacteria</taxon>
        <taxon>Bacillati</taxon>
        <taxon>Bacillota</taxon>
        <taxon>Bacilli</taxon>
        <taxon>Bacillales</taxon>
        <taxon>Paenibacillaceae</taxon>
        <taxon>Paenibacillus</taxon>
    </lineage>
</organism>
<reference evidence="1 2" key="1">
    <citation type="submission" date="2023-05" db="EMBL/GenBank/DDBJ databases">
        <title>Draft genome of Paenibacillus sp. CCS26.</title>
        <authorList>
            <person name="Akita H."/>
            <person name="Shinto Y."/>
            <person name="Kimura Z."/>
        </authorList>
    </citation>
    <scope>NUCLEOTIDE SEQUENCE [LARGE SCALE GENOMIC DNA]</scope>
    <source>
        <strain evidence="1 2">CCS26</strain>
    </source>
</reference>
<proteinExistence type="predicted"/>
<keyword evidence="2" id="KW-1185">Reference proteome</keyword>
<protein>
    <recommendedName>
        <fullName evidence="3">Fur-regulated basic protein FbpA</fullName>
    </recommendedName>
</protein>
<sequence>MSKSVKQTTYSKAQILKASCFTPLQRDFLKALLEEGKFYTVDDAAKQIEQYLKQEAK</sequence>
<gene>
    <name evidence="1" type="ORF">PghCCS26_23450</name>
</gene>
<dbReference type="RefSeq" id="WP_167201255.1">
    <property type="nucleotide sequence ID" value="NZ_BTCL01000006.1"/>
</dbReference>
<dbReference type="Proteomes" id="UP001285921">
    <property type="component" value="Unassembled WGS sequence"/>
</dbReference>
<comment type="caution">
    <text evidence="1">The sequence shown here is derived from an EMBL/GenBank/DDBJ whole genome shotgun (WGS) entry which is preliminary data.</text>
</comment>
<evidence type="ECO:0000313" key="1">
    <source>
        <dbReference type="EMBL" id="GMK45217.1"/>
    </source>
</evidence>